<dbReference type="GO" id="GO:0036297">
    <property type="term" value="P:interstrand cross-link repair"/>
    <property type="evidence" value="ECO:0007669"/>
    <property type="project" value="TreeGrafter"/>
</dbReference>
<dbReference type="InterPro" id="IPR014001">
    <property type="entry name" value="Helicase_ATP-bd"/>
</dbReference>
<dbReference type="InterPro" id="IPR027417">
    <property type="entry name" value="P-loop_NTPase"/>
</dbReference>
<dbReference type="SUPFAM" id="SSF52540">
    <property type="entry name" value="P-loop containing nucleoside triphosphate hydrolases"/>
    <property type="match status" value="1"/>
</dbReference>
<organism evidence="2">
    <name type="scientific">marine sediment metagenome</name>
    <dbReference type="NCBI Taxonomy" id="412755"/>
    <lineage>
        <taxon>unclassified sequences</taxon>
        <taxon>metagenomes</taxon>
        <taxon>ecological metagenomes</taxon>
    </lineage>
</organism>
<dbReference type="PROSITE" id="PS51192">
    <property type="entry name" value="HELICASE_ATP_BIND_1"/>
    <property type="match status" value="1"/>
</dbReference>
<dbReference type="GO" id="GO:0003676">
    <property type="term" value="F:nucleic acid binding"/>
    <property type="evidence" value="ECO:0007669"/>
    <property type="project" value="InterPro"/>
</dbReference>
<comment type="caution">
    <text evidence="2">The sequence shown here is derived from an EMBL/GenBank/DDBJ whole genome shotgun (WGS) entry which is preliminary data.</text>
</comment>
<dbReference type="InterPro" id="IPR011545">
    <property type="entry name" value="DEAD/DEAH_box_helicase_dom"/>
</dbReference>
<dbReference type="Pfam" id="PF00270">
    <property type="entry name" value="DEAD"/>
    <property type="match status" value="1"/>
</dbReference>
<dbReference type="PANTHER" id="PTHR47957:SF3">
    <property type="entry name" value="ATP-DEPENDENT HELICASE HRQ1"/>
    <property type="match status" value="1"/>
</dbReference>
<gene>
    <name evidence="2" type="ORF">S01H1_09425</name>
</gene>
<accession>X0SRK9</accession>
<dbReference type="AlphaFoldDB" id="X0SRK9"/>
<protein>
    <recommendedName>
        <fullName evidence="1">Helicase ATP-binding domain-containing protein</fullName>
    </recommendedName>
</protein>
<name>X0SRK9_9ZZZZ</name>
<dbReference type="EMBL" id="BARS01004817">
    <property type="protein sequence ID" value="GAF83758.1"/>
    <property type="molecule type" value="Genomic_DNA"/>
</dbReference>
<dbReference type="PANTHER" id="PTHR47957">
    <property type="entry name" value="ATP-DEPENDENT HELICASE HRQ1"/>
    <property type="match status" value="1"/>
</dbReference>
<reference evidence="2" key="1">
    <citation type="journal article" date="2014" name="Front. Microbiol.">
        <title>High frequency of phylogenetically diverse reductive dehalogenase-homologous genes in deep subseafloor sedimentary metagenomes.</title>
        <authorList>
            <person name="Kawai M."/>
            <person name="Futagami T."/>
            <person name="Toyoda A."/>
            <person name="Takaki Y."/>
            <person name="Nishi S."/>
            <person name="Hori S."/>
            <person name="Arai W."/>
            <person name="Tsubouchi T."/>
            <person name="Morono Y."/>
            <person name="Uchiyama I."/>
            <person name="Ito T."/>
            <person name="Fujiyama A."/>
            <person name="Inagaki F."/>
            <person name="Takami H."/>
        </authorList>
    </citation>
    <scope>NUCLEOTIDE SEQUENCE</scope>
    <source>
        <strain evidence="2">Expedition CK06-06</strain>
    </source>
</reference>
<dbReference type="GO" id="GO:0043138">
    <property type="term" value="F:3'-5' DNA helicase activity"/>
    <property type="evidence" value="ECO:0007669"/>
    <property type="project" value="TreeGrafter"/>
</dbReference>
<proteinExistence type="predicted"/>
<dbReference type="GO" id="GO:0005524">
    <property type="term" value="F:ATP binding"/>
    <property type="evidence" value="ECO:0007669"/>
    <property type="project" value="InterPro"/>
</dbReference>
<evidence type="ECO:0000313" key="2">
    <source>
        <dbReference type="EMBL" id="GAF83758.1"/>
    </source>
</evidence>
<sequence>MDAAAFLYHLVSLPDYRKQVVHIEHIPPQGAIFSTLDNPLHLSLQTCLESLGISALYSHQAKALNAILAGKNVIIATPSASGKTLCYQLATLDALLHDKDSRALYIFPTKALAQDQLRSLKQIASSLPLRARGEAISPGAMATFDGDTPQDERAIIRKQARVVLTNPDMLHLGILPNHQS</sequence>
<feature type="domain" description="Helicase ATP-binding" evidence="1">
    <location>
        <begin position="64"/>
        <end position="180"/>
    </location>
</feature>
<dbReference type="GO" id="GO:0006289">
    <property type="term" value="P:nucleotide-excision repair"/>
    <property type="evidence" value="ECO:0007669"/>
    <property type="project" value="TreeGrafter"/>
</dbReference>
<evidence type="ECO:0000259" key="1">
    <source>
        <dbReference type="PROSITE" id="PS51192"/>
    </source>
</evidence>
<dbReference type="GO" id="GO:0005634">
    <property type="term" value="C:nucleus"/>
    <property type="evidence" value="ECO:0007669"/>
    <property type="project" value="TreeGrafter"/>
</dbReference>
<dbReference type="Gene3D" id="3.40.50.300">
    <property type="entry name" value="P-loop containing nucleotide triphosphate hydrolases"/>
    <property type="match status" value="1"/>
</dbReference>
<feature type="non-terminal residue" evidence="2">
    <location>
        <position position="180"/>
    </location>
</feature>